<dbReference type="PANTHER" id="PTHR43280">
    <property type="entry name" value="ARAC-FAMILY TRANSCRIPTIONAL REGULATOR"/>
    <property type="match status" value="1"/>
</dbReference>
<evidence type="ECO:0000313" key="5">
    <source>
        <dbReference type="EMBL" id="MFC7418398.1"/>
    </source>
</evidence>
<feature type="domain" description="HTH araC/xylS-type" evidence="4">
    <location>
        <begin position="212"/>
        <end position="313"/>
    </location>
</feature>
<evidence type="ECO:0000256" key="1">
    <source>
        <dbReference type="ARBA" id="ARBA00023015"/>
    </source>
</evidence>
<dbReference type="InterPro" id="IPR035418">
    <property type="entry name" value="AraC-bd_2"/>
</dbReference>
<dbReference type="PROSITE" id="PS01124">
    <property type="entry name" value="HTH_ARAC_FAMILY_2"/>
    <property type="match status" value="1"/>
</dbReference>
<dbReference type="Gene3D" id="1.10.10.60">
    <property type="entry name" value="Homeodomain-like"/>
    <property type="match status" value="1"/>
</dbReference>
<dbReference type="RefSeq" id="WP_380185358.1">
    <property type="nucleotide sequence ID" value="NZ_JBHTBQ010000001.1"/>
</dbReference>
<evidence type="ECO:0000259" key="4">
    <source>
        <dbReference type="PROSITE" id="PS01124"/>
    </source>
</evidence>
<dbReference type="InterPro" id="IPR018060">
    <property type="entry name" value="HTH_AraC"/>
</dbReference>
<evidence type="ECO:0000313" key="6">
    <source>
        <dbReference type="Proteomes" id="UP001596473"/>
    </source>
</evidence>
<keyword evidence="2" id="KW-0238">DNA-binding</keyword>
<organism evidence="5 6">
    <name type="scientific">Iodobacter arcticus</name>
    <dbReference type="NCBI Taxonomy" id="590593"/>
    <lineage>
        <taxon>Bacteria</taxon>
        <taxon>Pseudomonadati</taxon>
        <taxon>Pseudomonadota</taxon>
        <taxon>Betaproteobacteria</taxon>
        <taxon>Neisseriales</taxon>
        <taxon>Chitinibacteraceae</taxon>
        <taxon>Iodobacter</taxon>
    </lineage>
</organism>
<dbReference type="Pfam" id="PF14525">
    <property type="entry name" value="AraC_binding_2"/>
    <property type="match status" value="1"/>
</dbReference>
<sequence length="318" mass="35649">MPISLFSTHLVSPAQRSAYWGELMSGYFGEHRAHCLHQGPFDAQLSTHDIGSLQLFLINCPPHWIERVEVKPDCAVNEYMKLIMPLNGKGAITQSGEMMPLACGDWGLYDARMPYRIDVDATELLVMLIPRAHLNGFKLNGLHCSPSQHPETRGLNSVLSAVLRSLAQHANDLPATTHTPLAETVLGLLASTLTASHESKRGQAHLPAVLRLRVKHFIAAHIADPELTIDRIAHEMRCSKRYLHRIFEAEGMTIDRYIWSCRLERCHDALQASAGNKRSISDVAFSWGFNSSAHFGRLFKEKYGVVPRDYQREIVASH</sequence>
<reference evidence="6" key="1">
    <citation type="journal article" date="2019" name="Int. J. Syst. Evol. Microbiol.">
        <title>The Global Catalogue of Microorganisms (GCM) 10K type strain sequencing project: providing services to taxonomists for standard genome sequencing and annotation.</title>
        <authorList>
            <consortium name="The Broad Institute Genomics Platform"/>
            <consortium name="The Broad Institute Genome Sequencing Center for Infectious Disease"/>
            <person name="Wu L."/>
            <person name="Ma J."/>
        </authorList>
    </citation>
    <scope>NUCLEOTIDE SEQUENCE [LARGE SCALE GENOMIC DNA]</scope>
    <source>
        <strain evidence="6">CCUG 62945</strain>
    </source>
</reference>
<evidence type="ECO:0000256" key="2">
    <source>
        <dbReference type="ARBA" id="ARBA00023125"/>
    </source>
</evidence>
<dbReference type="SUPFAM" id="SSF46689">
    <property type="entry name" value="Homeodomain-like"/>
    <property type="match status" value="1"/>
</dbReference>
<dbReference type="SMART" id="SM00342">
    <property type="entry name" value="HTH_ARAC"/>
    <property type="match status" value="1"/>
</dbReference>
<keyword evidence="1" id="KW-0805">Transcription regulation</keyword>
<evidence type="ECO:0000256" key="3">
    <source>
        <dbReference type="ARBA" id="ARBA00023163"/>
    </source>
</evidence>
<keyword evidence="3" id="KW-0804">Transcription</keyword>
<proteinExistence type="predicted"/>
<dbReference type="PRINTS" id="PR00032">
    <property type="entry name" value="HTHARAC"/>
</dbReference>
<dbReference type="Pfam" id="PF12833">
    <property type="entry name" value="HTH_18"/>
    <property type="match status" value="1"/>
</dbReference>
<gene>
    <name evidence="5" type="ORF">ACFQNF_00705</name>
</gene>
<dbReference type="PANTHER" id="PTHR43280:SF28">
    <property type="entry name" value="HTH-TYPE TRANSCRIPTIONAL ACTIVATOR RHAS"/>
    <property type="match status" value="1"/>
</dbReference>
<dbReference type="InterPro" id="IPR009057">
    <property type="entry name" value="Homeodomain-like_sf"/>
</dbReference>
<dbReference type="Proteomes" id="UP001596473">
    <property type="component" value="Unassembled WGS sequence"/>
</dbReference>
<dbReference type="EMBL" id="JBHTBQ010000001">
    <property type="protein sequence ID" value="MFC7418398.1"/>
    <property type="molecule type" value="Genomic_DNA"/>
</dbReference>
<protein>
    <submittedName>
        <fullName evidence="5">Helix-turn-helix domain-containing protein</fullName>
    </submittedName>
</protein>
<dbReference type="InterPro" id="IPR020449">
    <property type="entry name" value="Tscrpt_reg_AraC-type_HTH"/>
</dbReference>
<accession>A0ABW2QRL4</accession>
<comment type="caution">
    <text evidence="5">The sequence shown here is derived from an EMBL/GenBank/DDBJ whole genome shotgun (WGS) entry which is preliminary data.</text>
</comment>
<keyword evidence="6" id="KW-1185">Reference proteome</keyword>
<name>A0ABW2QRL4_9NEIS</name>